<sequence length="572" mass="60863">MLVGVVAVVLVLFTGWQALQAKEALADVADDFTELSEQLTAGDSAAARETLADAQADADRARSKTDGPGWWLTSRIPGVGPNVVAVRTVADVTDELATGVLPGVVEATETLKPANLRPRGRRIDLEPLTAVAPQVVASDERLQTQVDRVRGLDVEELAPQLAAPVRLLQDKLQEAASLSKRASLAVRLLPPMLGAEGRRDYLMLFQNNAEVRATGGIPGAFAVVTADHGRITLGKQGDAATIGRFEEPPIPLTGDEVQLFGENLGRYPQDVNFTPDFPRSAQLIRAMWNERHGLQVDGVLSTDPVALSYLLRGTGPVPLAGGRTLTADNAVSLLLSDVYAEIKDPTRQNIFFASVARNVFEAVTSGQGEPQAVLDALAQGGDERRLLVWSSHPEEQALLGPTRLGGVLATEPQDFPRVGVFLNDGTGAKMDYYLDYSADLRADRCVAGRQHLTVELSLRSLAPADASTLPDYVAESVAGAPRGTIRTTLLLYAPVGGWLESARLDGGDQQLAGLEHDGRALTRTTLDLAPGQRRSLTLELVSGRDQTGQPTLRVTPGARGPGVGTVTRSACS</sequence>
<dbReference type="Proteomes" id="UP000515947">
    <property type="component" value="Chromosome"/>
</dbReference>
<dbReference type="RefSeq" id="WP_187579790.1">
    <property type="nucleotide sequence ID" value="NZ_CP060713.1"/>
</dbReference>
<evidence type="ECO:0000313" key="2">
    <source>
        <dbReference type="Proteomes" id="UP000515947"/>
    </source>
</evidence>
<dbReference type="KEGG" id="nmes:H9L09_06065"/>
<accession>A0A7G9REC1</accession>
<organism evidence="1 2">
    <name type="scientific">Nocardioides mesophilus</name>
    <dbReference type="NCBI Taxonomy" id="433659"/>
    <lineage>
        <taxon>Bacteria</taxon>
        <taxon>Bacillati</taxon>
        <taxon>Actinomycetota</taxon>
        <taxon>Actinomycetes</taxon>
        <taxon>Propionibacteriales</taxon>
        <taxon>Nocardioidaceae</taxon>
        <taxon>Nocardioides</taxon>
    </lineage>
</organism>
<evidence type="ECO:0000313" key="1">
    <source>
        <dbReference type="EMBL" id="QNN53946.1"/>
    </source>
</evidence>
<dbReference type="EMBL" id="CP060713">
    <property type="protein sequence ID" value="QNN53946.1"/>
    <property type="molecule type" value="Genomic_DNA"/>
</dbReference>
<dbReference type="InterPro" id="IPR025101">
    <property type="entry name" value="DUF4012"/>
</dbReference>
<proteinExistence type="predicted"/>
<name>A0A7G9REC1_9ACTN</name>
<dbReference type="Pfam" id="PF13196">
    <property type="entry name" value="DUF4012"/>
    <property type="match status" value="1"/>
</dbReference>
<gene>
    <name evidence="1" type="ORF">H9L09_06065</name>
</gene>
<keyword evidence="2" id="KW-1185">Reference proteome</keyword>
<reference evidence="1 2" key="1">
    <citation type="submission" date="2020-08" db="EMBL/GenBank/DDBJ databases">
        <title>Genome sequence of Nocardioides mesophilus KACC 16243T.</title>
        <authorList>
            <person name="Hyun D.-W."/>
            <person name="Bae J.-W."/>
        </authorList>
    </citation>
    <scope>NUCLEOTIDE SEQUENCE [LARGE SCALE GENOMIC DNA]</scope>
    <source>
        <strain evidence="1 2">KACC 16243</strain>
    </source>
</reference>
<dbReference type="AlphaFoldDB" id="A0A7G9REC1"/>
<protein>
    <submittedName>
        <fullName evidence="1">DUF4012 domain-containing protein</fullName>
    </submittedName>
</protein>